<protein>
    <submittedName>
        <fullName evidence="2">Uncharacterized protein</fullName>
    </submittedName>
</protein>
<accession>A0A0L9U6H4</accession>
<sequence>MILKKGLMGVCQTILQPSLACRVRERSSTVDDESRPEGKPHTTVNHALITGS</sequence>
<proteinExistence type="predicted"/>
<gene>
    <name evidence="2" type="ORF">LR48_Vigan03g175300</name>
</gene>
<organism evidence="2 3">
    <name type="scientific">Phaseolus angularis</name>
    <name type="common">Azuki bean</name>
    <name type="synonym">Vigna angularis</name>
    <dbReference type="NCBI Taxonomy" id="3914"/>
    <lineage>
        <taxon>Eukaryota</taxon>
        <taxon>Viridiplantae</taxon>
        <taxon>Streptophyta</taxon>
        <taxon>Embryophyta</taxon>
        <taxon>Tracheophyta</taxon>
        <taxon>Spermatophyta</taxon>
        <taxon>Magnoliopsida</taxon>
        <taxon>eudicotyledons</taxon>
        <taxon>Gunneridae</taxon>
        <taxon>Pentapetalae</taxon>
        <taxon>rosids</taxon>
        <taxon>fabids</taxon>
        <taxon>Fabales</taxon>
        <taxon>Fabaceae</taxon>
        <taxon>Papilionoideae</taxon>
        <taxon>50 kb inversion clade</taxon>
        <taxon>NPAAA clade</taxon>
        <taxon>indigoferoid/millettioid clade</taxon>
        <taxon>Phaseoleae</taxon>
        <taxon>Vigna</taxon>
    </lineage>
</organism>
<dbReference type="Proteomes" id="UP000053144">
    <property type="component" value="Chromosome 3"/>
</dbReference>
<feature type="compositionally biased region" description="Basic and acidic residues" evidence="1">
    <location>
        <begin position="27"/>
        <end position="40"/>
    </location>
</feature>
<evidence type="ECO:0000313" key="2">
    <source>
        <dbReference type="EMBL" id="KOM38371.1"/>
    </source>
</evidence>
<feature type="region of interest" description="Disordered" evidence="1">
    <location>
        <begin position="27"/>
        <end position="52"/>
    </location>
</feature>
<dbReference type="Gramene" id="KOM38371">
    <property type="protein sequence ID" value="KOM38371"/>
    <property type="gene ID" value="LR48_Vigan03g175300"/>
</dbReference>
<evidence type="ECO:0000256" key="1">
    <source>
        <dbReference type="SAM" id="MobiDB-lite"/>
    </source>
</evidence>
<name>A0A0L9U6H4_PHAAN</name>
<dbReference type="EMBL" id="CM003373">
    <property type="protein sequence ID" value="KOM38371.1"/>
    <property type="molecule type" value="Genomic_DNA"/>
</dbReference>
<dbReference type="AlphaFoldDB" id="A0A0L9U6H4"/>
<reference evidence="3" key="1">
    <citation type="journal article" date="2015" name="Proc. Natl. Acad. Sci. U.S.A.">
        <title>Genome sequencing of adzuki bean (Vigna angularis) provides insight into high starch and low fat accumulation and domestication.</title>
        <authorList>
            <person name="Yang K."/>
            <person name="Tian Z."/>
            <person name="Chen C."/>
            <person name="Luo L."/>
            <person name="Zhao B."/>
            <person name="Wang Z."/>
            <person name="Yu L."/>
            <person name="Li Y."/>
            <person name="Sun Y."/>
            <person name="Li W."/>
            <person name="Chen Y."/>
            <person name="Li Y."/>
            <person name="Zhang Y."/>
            <person name="Ai D."/>
            <person name="Zhao J."/>
            <person name="Shang C."/>
            <person name="Ma Y."/>
            <person name="Wu B."/>
            <person name="Wang M."/>
            <person name="Gao L."/>
            <person name="Sun D."/>
            <person name="Zhang P."/>
            <person name="Guo F."/>
            <person name="Wang W."/>
            <person name="Li Y."/>
            <person name="Wang J."/>
            <person name="Varshney R.K."/>
            <person name="Wang J."/>
            <person name="Ling H.Q."/>
            <person name="Wan P."/>
        </authorList>
    </citation>
    <scope>NUCLEOTIDE SEQUENCE</scope>
    <source>
        <strain evidence="3">cv. Jingnong 6</strain>
    </source>
</reference>
<evidence type="ECO:0000313" key="3">
    <source>
        <dbReference type="Proteomes" id="UP000053144"/>
    </source>
</evidence>